<proteinExistence type="inferred from homology"/>
<feature type="transmembrane region" description="Helical" evidence="6">
    <location>
        <begin position="184"/>
        <end position="202"/>
    </location>
</feature>
<evidence type="ECO:0000313" key="8">
    <source>
        <dbReference type="Proteomes" id="UP001415857"/>
    </source>
</evidence>
<feature type="transmembrane region" description="Helical" evidence="6">
    <location>
        <begin position="240"/>
        <end position="262"/>
    </location>
</feature>
<keyword evidence="8" id="KW-1185">Reference proteome</keyword>
<keyword evidence="4 6" id="KW-1133">Transmembrane helix</keyword>
<gene>
    <name evidence="7" type="ORF">L1049_019241</name>
</gene>
<evidence type="ECO:0000256" key="4">
    <source>
        <dbReference type="ARBA" id="ARBA00022989"/>
    </source>
</evidence>
<evidence type="ECO:0008006" key="9">
    <source>
        <dbReference type="Google" id="ProtNLM"/>
    </source>
</evidence>
<feature type="transmembrane region" description="Helical" evidence="6">
    <location>
        <begin position="151"/>
        <end position="172"/>
    </location>
</feature>
<reference evidence="7 8" key="1">
    <citation type="journal article" date="2024" name="Plant J.">
        <title>Genome sequences and population genomics reveal climatic adaptation and genomic divergence between two closely related sweetgum species.</title>
        <authorList>
            <person name="Xu W.Q."/>
            <person name="Ren C.Q."/>
            <person name="Zhang X.Y."/>
            <person name="Comes H.P."/>
            <person name="Liu X.H."/>
            <person name="Li Y.G."/>
            <person name="Kettle C.J."/>
            <person name="Jalonen R."/>
            <person name="Gaisberger H."/>
            <person name="Ma Y.Z."/>
            <person name="Qiu Y.X."/>
        </authorList>
    </citation>
    <scope>NUCLEOTIDE SEQUENCE [LARGE SCALE GENOMIC DNA]</scope>
    <source>
        <strain evidence="7">Hangzhou</strain>
    </source>
</reference>
<evidence type="ECO:0000313" key="7">
    <source>
        <dbReference type="EMBL" id="KAK9274426.1"/>
    </source>
</evidence>
<feature type="transmembrane region" description="Helical" evidence="6">
    <location>
        <begin position="91"/>
        <end position="109"/>
    </location>
</feature>
<dbReference type="AlphaFoldDB" id="A0AAP0RCF7"/>
<dbReference type="Pfam" id="PF04819">
    <property type="entry name" value="DUF716"/>
    <property type="match status" value="1"/>
</dbReference>
<comment type="caution">
    <text evidence="7">The sequence shown here is derived from an EMBL/GenBank/DDBJ whole genome shotgun (WGS) entry which is preliminary data.</text>
</comment>
<organism evidence="7 8">
    <name type="scientific">Liquidambar formosana</name>
    <name type="common">Formosan gum</name>
    <dbReference type="NCBI Taxonomy" id="63359"/>
    <lineage>
        <taxon>Eukaryota</taxon>
        <taxon>Viridiplantae</taxon>
        <taxon>Streptophyta</taxon>
        <taxon>Embryophyta</taxon>
        <taxon>Tracheophyta</taxon>
        <taxon>Spermatophyta</taxon>
        <taxon>Magnoliopsida</taxon>
        <taxon>eudicotyledons</taxon>
        <taxon>Gunneridae</taxon>
        <taxon>Pentapetalae</taxon>
        <taxon>Saxifragales</taxon>
        <taxon>Altingiaceae</taxon>
        <taxon>Liquidambar</taxon>
    </lineage>
</organism>
<dbReference type="PANTHER" id="PTHR46285">
    <property type="entry name" value="PROTEINASE INHIBITOR I4, SERPIN (DUF716)-RELATED"/>
    <property type="match status" value="1"/>
</dbReference>
<dbReference type="PANTHER" id="PTHR46285:SF3">
    <property type="entry name" value="PROTEINASE INHIBITOR I4, SERPIN (DUF716)"/>
    <property type="match status" value="1"/>
</dbReference>
<dbReference type="InterPro" id="IPR006904">
    <property type="entry name" value="DUF716"/>
</dbReference>
<feature type="transmembrane region" description="Helical" evidence="6">
    <location>
        <begin position="12"/>
        <end position="31"/>
    </location>
</feature>
<comment type="similarity">
    <text evidence="2">Belongs to the TMEM45 family.</text>
</comment>
<dbReference type="EMBL" id="JBBPBK010000012">
    <property type="protein sequence ID" value="KAK9274426.1"/>
    <property type="molecule type" value="Genomic_DNA"/>
</dbReference>
<feature type="transmembrane region" description="Helical" evidence="6">
    <location>
        <begin position="52"/>
        <end position="71"/>
    </location>
</feature>
<protein>
    <recommendedName>
        <fullName evidence="9">Transmembrane protein 45A</fullName>
    </recommendedName>
</protein>
<accession>A0AAP0RCF7</accession>
<name>A0AAP0RCF7_LIQFO</name>
<evidence type="ECO:0000256" key="2">
    <source>
        <dbReference type="ARBA" id="ARBA00006948"/>
    </source>
</evidence>
<keyword evidence="5 6" id="KW-0472">Membrane</keyword>
<sequence>MGSLVGHVAPGFGFFIIGLWHLFNQIKLHALHPNHYKSLPWFPTSKLRYLELFLIMGGSSLSIAMELFISPERHQPFDPDGTIPSNHLHNIEHSSMAMTFIVYAAFAIVLDRIGPKSQYGLTQLLGAMAFGQELLLFHLHSTDHMNVEGEFHLLLQIVILVTLTTILMGIGLPKSFLVSYIRSLSILFQGVWLIVMGFMLWTPKLIFKGCFMHLEEGHYVVRCMGEAALHRAKSLVNIQFSWYLIGTTIFAVSFYLFLLRIYNRNVKYRPLRKEEELEELEDVESHKKSKLDELKIHMHMGKAFAAVPIDVER</sequence>
<keyword evidence="3 6" id="KW-0812">Transmembrane</keyword>
<dbReference type="GO" id="GO:0016020">
    <property type="term" value="C:membrane"/>
    <property type="evidence" value="ECO:0007669"/>
    <property type="project" value="UniProtKB-SubCell"/>
</dbReference>
<evidence type="ECO:0000256" key="1">
    <source>
        <dbReference type="ARBA" id="ARBA00004141"/>
    </source>
</evidence>
<comment type="subcellular location">
    <subcellularLocation>
        <location evidence="1">Membrane</location>
        <topology evidence="1">Multi-pass membrane protein</topology>
    </subcellularLocation>
</comment>
<evidence type="ECO:0000256" key="5">
    <source>
        <dbReference type="ARBA" id="ARBA00023136"/>
    </source>
</evidence>
<evidence type="ECO:0000256" key="6">
    <source>
        <dbReference type="SAM" id="Phobius"/>
    </source>
</evidence>
<dbReference type="Proteomes" id="UP001415857">
    <property type="component" value="Unassembled WGS sequence"/>
</dbReference>
<feature type="transmembrane region" description="Helical" evidence="6">
    <location>
        <begin position="121"/>
        <end position="139"/>
    </location>
</feature>
<evidence type="ECO:0000256" key="3">
    <source>
        <dbReference type="ARBA" id="ARBA00022692"/>
    </source>
</evidence>